<dbReference type="AlphaFoldDB" id="A0A537JL35"/>
<reference evidence="1 2" key="1">
    <citation type="journal article" date="2019" name="Nat. Microbiol.">
        <title>Mediterranean grassland soil C-N compound turnover is dependent on rainfall and depth, and is mediated by genomically divergent microorganisms.</title>
        <authorList>
            <person name="Diamond S."/>
            <person name="Andeer P.F."/>
            <person name="Li Z."/>
            <person name="Crits-Christoph A."/>
            <person name="Burstein D."/>
            <person name="Anantharaman K."/>
            <person name="Lane K.R."/>
            <person name="Thomas B.C."/>
            <person name="Pan C."/>
            <person name="Northen T.R."/>
            <person name="Banfield J.F."/>
        </authorList>
    </citation>
    <scope>NUCLEOTIDE SEQUENCE [LARGE SCALE GENOMIC DNA]</scope>
    <source>
        <strain evidence="1">NP_6</strain>
    </source>
</reference>
<dbReference type="InterPro" id="IPR013211">
    <property type="entry name" value="LVIVD"/>
</dbReference>
<evidence type="ECO:0008006" key="3">
    <source>
        <dbReference type="Google" id="ProtNLM"/>
    </source>
</evidence>
<organism evidence="1 2">
    <name type="scientific">Candidatus Segetimicrobium genomatis</name>
    <dbReference type="NCBI Taxonomy" id="2569760"/>
    <lineage>
        <taxon>Bacteria</taxon>
        <taxon>Bacillati</taxon>
        <taxon>Candidatus Sysuimicrobiota</taxon>
        <taxon>Candidatus Sysuimicrobiia</taxon>
        <taxon>Candidatus Sysuimicrobiales</taxon>
        <taxon>Candidatus Segetimicrobiaceae</taxon>
        <taxon>Candidatus Segetimicrobium</taxon>
    </lineage>
</organism>
<gene>
    <name evidence="1" type="ORF">E6H03_02300</name>
</gene>
<accession>A0A537JL35</accession>
<evidence type="ECO:0000313" key="2">
    <source>
        <dbReference type="Proteomes" id="UP000318093"/>
    </source>
</evidence>
<name>A0A537JL35_9BACT</name>
<comment type="caution">
    <text evidence="1">The sequence shown here is derived from an EMBL/GenBank/DDBJ whole genome shotgun (WGS) entry which is preliminary data.</text>
</comment>
<dbReference type="Proteomes" id="UP000318093">
    <property type="component" value="Unassembled WGS sequence"/>
</dbReference>
<proteinExistence type="predicted"/>
<dbReference type="EMBL" id="VBAN01000073">
    <property type="protein sequence ID" value="TMI84224.1"/>
    <property type="molecule type" value="Genomic_DNA"/>
</dbReference>
<evidence type="ECO:0000313" key="1">
    <source>
        <dbReference type="EMBL" id="TMI84224.1"/>
    </source>
</evidence>
<sequence length="511" mass="54934">MSGHRINIIGPEAGCAILACLLLLTSPMSGGQPGQPLRAQVVSAPPVVPPGPPLQGEVALADQQSGRSLSAYALNVGLVGRNSILNRGMNGNLGWVDDCAYVSAYYGGTHPFAGLAVVSVTDPANPRLVEIFPGTPGTRASQVHGSQASRMMAAMSWSDFTAFGDPPGPNLLQLYQVPPGDCSHPVLIGTYDFGPIIPHEFQIWRDKIYVTNFGGSPGPSLMVIDAKDMAHPLLLTTWDLLNDPGMPKSIAHDLSILGEDDALAGDGSRIYVNIQLSQPIGLPPTRNGMVILDTSEVVQGKPNPVLKRVSPVLRWPLLCCLSHSAAIVSIAGRRYVIAQDETFSTTFCPWGSARIIDVQDETRPVQVSTFSLQVQDPANCTQSLGDNAMYSAHYLGVDNPNDAKLAFFTWYSSGLRVVDISNPAAPHEMGYYIPGATPNTLFFDPFLNHFFNRNVDYSISYVRYYQGIIWFTSVYGGFWVVKYQPPILMGTSAATGITPPATGIAPADTNK</sequence>
<protein>
    <recommendedName>
        <fullName evidence="3">Methanethiol oxidase</fullName>
    </recommendedName>
</protein>
<dbReference type="Pfam" id="PF08309">
    <property type="entry name" value="LVIVD"/>
    <property type="match status" value="1"/>
</dbReference>